<dbReference type="InterPro" id="IPR053812">
    <property type="entry name" value="HTH_Sigma70_ECF-like"/>
</dbReference>
<dbReference type="Pfam" id="PF07638">
    <property type="entry name" value="Sigma70_ECF"/>
    <property type="match status" value="1"/>
</dbReference>
<dbReference type="InterPro" id="IPR036388">
    <property type="entry name" value="WH-like_DNA-bd_sf"/>
</dbReference>
<keyword evidence="3" id="KW-1185">Reference proteome</keyword>
<organism evidence="2 3">
    <name type="scientific">Acanthopleuribacter pedis</name>
    <dbReference type="NCBI Taxonomy" id="442870"/>
    <lineage>
        <taxon>Bacteria</taxon>
        <taxon>Pseudomonadati</taxon>
        <taxon>Acidobacteriota</taxon>
        <taxon>Holophagae</taxon>
        <taxon>Acanthopleuribacterales</taxon>
        <taxon>Acanthopleuribacteraceae</taxon>
        <taxon>Acanthopleuribacter</taxon>
    </lineage>
</organism>
<sequence>MNDPKTQQFLKALADNPPRLDRDDQVDLAEAQQTLGEVTQYLRAWEEADPNALSDLMPLVYQRLKALAYGYLGRSDDRTLQPTALIHEVYLELETREGLHFPSRAEFIAFSGFLMRRVLSRYARERNALKRGGGCVTVALEHDALAGATVGLTPAMLLSLEQAMKQLEQVDPRKCRLIEMRFYAGLDLEEIAALLNVSSRTLKRDWQMAKRFLAVQLKGQDIER</sequence>
<dbReference type="InterPro" id="IPR011517">
    <property type="entry name" value="RNA_pol_sigma70_ECF-like"/>
</dbReference>
<dbReference type="InterPro" id="IPR013324">
    <property type="entry name" value="RNA_pol_sigma_r3/r4-like"/>
</dbReference>
<evidence type="ECO:0000259" key="1">
    <source>
        <dbReference type="Pfam" id="PF07638"/>
    </source>
</evidence>
<evidence type="ECO:0000313" key="3">
    <source>
        <dbReference type="Proteomes" id="UP000664417"/>
    </source>
</evidence>
<reference evidence="2" key="1">
    <citation type="submission" date="2021-03" db="EMBL/GenBank/DDBJ databases">
        <authorList>
            <person name="Wang G."/>
        </authorList>
    </citation>
    <scope>NUCLEOTIDE SEQUENCE</scope>
    <source>
        <strain evidence="2">KCTC 12899</strain>
    </source>
</reference>
<dbReference type="AlphaFoldDB" id="A0A8J7QKV9"/>
<dbReference type="NCBIfam" id="TIGR02999">
    <property type="entry name" value="Sig-70_X6"/>
    <property type="match status" value="1"/>
</dbReference>
<dbReference type="EMBL" id="JAFREP010000014">
    <property type="protein sequence ID" value="MBO1319840.1"/>
    <property type="molecule type" value="Genomic_DNA"/>
</dbReference>
<feature type="domain" description="RNA polymerase sigma-70 ECF-like HTH" evidence="1">
    <location>
        <begin position="36"/>
        <end position="217"/>
    </location>
</feature>
<dbReference type="Gene3D" id="1.10.10.10">
    <property type="entry name" value="Winged helix-like DNA-binding domain superfamily/Winged helix DNA-binding domain"/>
    <property type="match status" value="1"/>
</dbReference>
<dbReference type="SUPFAM" id="SSF88659">
    <property type="entry name" value="Sigma3 and sigma4 domains of RNA polymerase sigma factors"/>
    <property type="match status" value="1"/>
</dbReference>
<comment type="caution">
    <text evidence="2">The sequence shown here is derived from an EMBL/GenBank/DDBJ whole genome shotgun (WGS) entry which is preliminary data.</text>
</comment>
<gene>
    <name evidence="2" type="ORF">J3U88_15295</name>
</gene>
<evidence type="ECO:0000313" key="2">
    <source>
        <dbReference type="EMBL" id="MBO1319840.1"/>
    </source>
</evidence>
<accession>A0A8J7QKV9</accession>
<dbReference type="RefSeq" id="WP_207859744.1">
    <property type="nucleotide sequence ID" value="NZ_JAFREP010000014.1"/>
</dbReference>
<name>A0A8J7QKV9_9BACT</name>
<protein>
    <recommendedName>
        <fullName evidence="1">RNA polymerase sigma-70 ECF-like HTH domain-containing protein</fullName>
    </recommendedName>
</protein>
<dbReference type="Proteomes" id="UP000664417">
    <property type="component" value="Unassembled WGS sequence"/>
</dbReference>
<proteinExistence type="predicted"/>